<dbReference type="PANTHER" id="PTHR46848">
    <property type="entry name" value="REGULATOR OF G-PROTEIN SIGNALING 3"/>
    <property type="match status" value="1"/>
</dbReference>
<evidence type="ECO:0000259" key="2">
    <source>
        <dbReference type="PROSITE" id="PS50106"/>
    </source>
</evidence>
<feature type="non-terminal residue" evidence="3">
    <location>
        <position position="1"/>
    </location>
</feature>
<dbReference type="PANTHER" id="PTHR46848:SF1">
    <property type="entry name" value="REGULATOR OF G-PROTEIN SIGNALING 3"/>
    <property type="match status" value="1"/>
</dbReference>
<protein>
    <recommendedName>
        <fullName evidence="2">PDZ domain-containing protein</fullName>
    </recommendedName>
</protein>
<dbReference type="EMBL" id="JBJKFK010004001">
    <property type="protein sequence ID" value="KAL3309372.1"/>
    <property type="molecule type" value="Genomic_DNA"/>
</dbReference>
<evidence type="ECO:0000313" key="3">
    <source>
        <dbReference type="EMBL" id="KAL3309372.1"/>
    </source>
</evidence>
<dbReference type="InterPro" id="IPR001478">
    <property type="entry name" value="PDZ"/>
</dbReference>
<gene>
    <name evidence="3" type="ORF">Ciccas_012082</name>
</gene>
<feature type="domain" description="PDZ" evidence="2">
    <location>
        <begin position="1"/>
        <end position="77"/>
    </location>
</feature>
<organism evidence="3 4">
    <name type="scientific">Cichlidogyrus casuarinus</name>
    <dbReference type="NCBI Taxonomy" id="1844966"/>
    <lineage>
        <taxon>Eukaryota</taxon>
        <taxon>Metazoa</taxon>
        <taxon>Spiralia</taxon>
        <taxon>Lophotrochozoa</taxon>
        <taxon>Platyhelminthes</taxon>
        <taxon>Monogenea</taxon>
        <taxon>Monopisthocotylea</taxon>
        <taxon>Dactylogyridea</taxon>
        <taxon>Ancyrocephalidae</taxon>
        <taxon>Cichlidogyrus</taxon>
    </lineage>
</organism>
<reference evidence="3 4" key="1">
    <citation type="submission" date="2024-11" db="EMBL/GenBank/DDBJ databases">
        <title>Adaptive evolution of stress response genes in parasites aligns with host niche diversity.</title>
        <authorList>
            <person name="Hahn C."/>
            <person name="Resl P."/>
        </authorList>
    </citation>
    <scope>NUCLEOTIDE SEQUENCE [LARGE SCALE GENOMIC DNA]</scope>
    <source>
        <strain evidence="3">EGGRZ-B1_66</strain>
        <tissue evidence="3">Body</tissue>
    </source>
</reference>
<dbReference type="PROSITE" id="PS50106">
    <property type="entry name" value="PDZ"/>
    <property type="match status" value="1"/>
</dbReference>
<dbReference type="InterPro" id="IPR036034">
    <property type="entry name" value="PDZ_sf"/>
</dbReference>
<sequence length="143" mass="15297">ISLIRGPQGYGFTVSGSAPVHVSHVEPGSPAHLSGVRMLDIIIKIDQINVSKSSTEAVVRMFRMAPHSVLLTLLRQVGVNGPTGPFCSQQDTPLSMPARSSVYGGSGAHSDFRFPPRMRSSMGTGPETAQHRNSEITMVTNNL</sequence>
<dbReference type="SUPFAM" id="SSF50156">
    <property type="entry name" value="PDZ domain-like"/>
    <property type="match status" value="1"/>
</dbReference>
<evidence type="ECO:0000256" key="1">
    <source>
        <dbReference type="SAM" id="MobiDB-lite"/>
    </source>
</evidence>
<dbReference type="Pfam" id="PF00595">
    <property type="entry name" value="PDZ"/>
    <property type="match status" value="1"/>
</dbReference>
<name>A0ABD2PRP0_9PLAT</name>
<proteinExistence type="predicted"/>
<dbReference type="Proteomes" id="UP001626550">
    <property type="component" value="Unassembled WGS sequence"/>
</dbReference>
<keyword evidence="4" id="KW-1185">Reference proteome</keyword>
<comment type="caution">
    <text evidence="3">The sequence shown here is derived from an EMBL/GenBank/DDBJ whole genome shotgun (WGS) entry which is preliminary data.</text>
</comment>
<evidence type="ECO:0000313" key="4">
    <source>
        <dbReference type="Proteomes" id="UP001626550"/>
    </source>
</evidence>
<dbReference type="SMART" id="SM00228">
    <property type="entry name" value="PDZ"/>
    <property type="match status" value="1"/>
</dbReference>
<dbReference type="Gene3D" id="2.30.42.10">
    <property type="match status" value="1"/>
</dbReference>
<dbReference type="AlphaFoldDB" id="A0ABD2PRP0"/>
<feature type="region of interest" description="Disordered" evidence="1">
    <location>
        <begin position="88"/>
        <end position="143"/>
    </location>
</feature>
<feature type="non-terminal residue" evidence="3">
    <location>
        <position position="143"/>
    </location>
</feature>
<accession>A0ABD2PRP0</accession>